<reference evidence="8" key="1">
    <citation type="submission" date="2025-08" db="UniProtKB">
        <authorList>
            <consortium name="RefSeq"/>
        </authorList>
    </citation>
    <scope>IDENTIFICATION</scope>
    <source>
        <tissue evidence="8">Muscle</tissue>
    </source>
</reference>
<dbReference type="GeneID" id="106470214"/>
<dbReference type="InterPro" id="IPR043198">
    <property type="entry name" value="Cyclin/Ssn8"/>
</dbReference>
<dbReference type="PANTHER" id="PTHR10026">
    <property type="entry name" value="CYCLIN"/>
    <property type="match status" value="1"/>
</dbReference>
<dbReference type="InterPro" id="IPR048055">
    <property type="entry name" value="Cyclin-Q_first_cyclin_box"/>
</dbReference>
<evidence type="ECO:0000256" key="2">
    <source>
        <dbReference type="ARBA" id="ARBA00019501"/>
    </source>
</evidence>
<organism evidence="7 8">
    <name type="scientific">Limulus polyphemus</name>
    <name type="common">Atlantic horseshoe crab</name>
    <dbReference type="NCBI Taxonomy" id="6850"/>
    <lineage>
        <taxon>Eukaryota</taxon>
        <taxon>Metazoa</taxon>
        <taxon>Ecdysozoa</taxon>
        <taxon>Arthropoda</taxon>
        <taxon>Chelicerata</taxon>
        <taxon>Merostomata</taxon>
        <taxon>Xiphosura</taxon>
        <taxon>Limulidae</taxon>
        <taxon>Limulus</taxon>
    </lineage>
</organism>
<dbReference type="RefSeq" id="XP_022254522.1">
    <property type="nucleotide sequence ID" value="XM_022398814.1"/>
</dbReference>
<evidence type="ECO:0000256" key="4">
    <source>
        <dbReference type="ARBA" id="ARBA00032419"/>
    </source>
</evidence>
<keyword evidence="3 5" id="KW-0195">Cyclin</keyword>
<dbReference type="Pfam" id="PF00134">
    <property type="entry name" value="Cyclin_N"/>
    <property type="match status" value="1"/>
</dbReference>
<feature type="domain" description="Cyclin-like" evidence="6">
    <location>
        <begin position="24"/>
        <end position="122"/>
    </location>
</feature>
<name>A0ABM1TF66_LIMPO</name>
<sequence>MASLSSNWVRNDSSPRVVDFKAVRCIFESGIKLEAKPQAVAMAATLYHRFFEECNPEDYDHYLIAATCLYLAGKVEENHLKIRDIVNVFHKAIHPKLEPLDLAEEYWLLRDSIVQCELLLLRVLKFQVSVDHPHRYLLHYLKSVQDWMAPDIIAKLPLFRTCWSLLCDFYHLPSCLCYKPQHVAVAIIYLALECYGVTVPYNSDAVLQWHEVNIYVFYHNFISM</sequence>
<dbReference type="InterPro" id="IPR006671">
    <property type="entry name" value="Cyclin_N"/>
</dbReference>
<dbReference type="InterPro" id="IPR036915">
    <property type="entry name" value="Cyclin-like_sf"/>
</dbReference>
<dbReference type="Gene3D" id="1.10.472.10">
    <property type="entry name" value="Cyclin-like"/>
    <property type="match status" value="2"/>
</dbReference>
<protein>
    <recommendedName>
        <fullName evidence="2">Cyclin-Q</fullName>
    </recommendedName>
    <alternativeName>
        <fullName evidence="4">Cyclin-related protein FAM58A</fullName>
    </alternativeName>
</protein>
<dbReference type="SMART" id="SM00385">
    <property type="entry name" value="CYCLIN"/>
    <property type="match status" value="1"/>
</dbReference>
<dbReference type="Proteomes" id="UP000694941">
    <property type="component" value="Unplaced"/>
</dbReference>
<dbReference type="InterPro" id="IPR013763">
    <property type="entry name" value="Cyclin-like_dom"/>
</dbReference>
<evidence type="ECO:0000259" key="6">
    <source>
        <dbReference type="SMART" id="SM00385"/>
    </source>
</evidence>
<evidence type="ECO:0000256" key="1">
    <source>
        <dbReference type="ARBA" id="ARBA00010390"/>
    </source>
</evidence>
<dbReference type="CDD" id="cd20535">
    <property type="entry name" value="CYCLIN_CCNM_CCNQ_rpt2"/>
    <property type="match status" value="1"/>
</dbReference>
<evidence type="ECO:0000256" key="5">
    <source>
        <dbReference type="RuleBase" id="RU000383"/>
    </source>
</evidence>
<accession>A0ABM1TF66</accession>
<keyword evidence="7" id="KW-1185">Reference proteome</keyword>
<dbReference type="InterPro" id="IPR048053">
    <property type="entry name" value="Cyclin-Q_second_cyclin_box"/>
</dbReference>
<evidence type="ECO:0000313" key="7">
    <source>
        <dbReference type="Proteomes" id="UP000694941"/>
    </source>
</evidence>
<gene>
    <name evidence="8" type="primary">LOC106470214</name>
</gene>
<comment type="similarity">
    <text evidence="1">Belongs to the cyclin family. Cyclin-like FAM58 subfamily.</text>
</comment>
<evidence type="ECO:0000313" key="8">
    <source>
        <dbReference type="RefSeq" id="XP_022254522.1"/>
    </source>
</evidence>
<dbReference type="CDD" id="cd20534">
    <property type="entry name" value="CYCLIN_CCNM_CCNQ_rpt1"/>
    <property type="match status" value="1"/>
</dbReference>
<proteinExistence type="inferred from homology"/>
<evidence type="ECO:0000256" key="3">
    <source>
        <dbReference type="ARBA" id="ARBA00023127"/>
    </source>
</evidence>
<dbReference type="SUPFAM" id="SSF47954">
    <property type="entry name" value="Cyclin-like"/>
    <property type="match status" value="2"/>
</dbReference>